<protein>
    <submittedName>
        <fullName evidence="1">Uncharacterized protein</fullName>
    </submittedName>
</protein>
<dbReference type="AlphaFoldDB" id="A0A8I1JJP2"/>
<dbReference type="RefSeq" id="WP_198746208.1">
    <property type="nucleotide sequence ID" value="NZ_JAEHTE010000001.1"/>
</dbReference>
<comment type="caution">
    <text evidence="1">The sequence shown here is derived from an EMBL/GenBank/DDBJ whole genome shotgun (WGS) entry which is preliminary data.</text>
</comment>
<dbReference type="EMBL" id="JAEHTE010000001">
    <property type="protein sequence ID" value="MBI6882595.1"/>
    <property type="molecule type" value="Genomic_DNA"/>
</dbReference>
<dbReference type="Proteomes" id="UP000637061">
    <property type="component" value="Unassembled WGS sequence"/>
</dbReference>
<evidence type="ECO:0000313" key="1">
    <source>
        <dbReference type="EMBL" id="MBI6882595.1"/>
    </source>
</evidence>
<name>A0A8I1JJP2_PSEPU</name>
<proteinExistence type="predicted"/>
<reference evidence="1" key="1">
    <citation type="submission" date="2020-12" db="EMBL/GenBank/DDBJ databases">
        <title>Enhanced detection system for hospital associated transmission using whole genome sequencing surveillance.</title>
        <authorList>
            <person name="Harrison L.H."/>
            <person name="Van Tyne D."/>
            <person name="Marsh J.W."/>
            <person name="Griffith M.P."/>
            <person name="Snyder D.J."/>
            <person name="Cooper V.S."/>
            <person name="Mustapha M."/>
        </authorList>
    </citation>
    <scope>NUCLEOTIDE SEQUENCE</scope>
    <source>
        <strain evidence="1">PSB00042</strain>
    </source>
</reference>
<gene>
    <name evidence="1" type="ORF">JEU22_01610</name>
</gene>
<accession>A0A8I1JJP2</accession>
<sequence>MTNRLLVIGIPNNFDESKLFFDAYSDAGVDELLEFQAEFEFVSSIDTYKIEKYLFSNSRADGRLITLICNGLPKINSLDEEAIGYLLFESYKCYASGKYDQKSFEENAIKLIAGYWPDSPKPKLATFKDYIQSGNLADASGIKKSRILEVGNDLDKSIADQLYRSFVVDGNYVSIIQQMCSSLLVAKLPLSLKALLDIVVADDLYLATDIFQRLLHQDGLHPEYIECFSDKLGHDFILTSIRNTSYSDSYRSSVNIVEKYGETPLFSDEESEIFDLTISSGFVPGSINIILNDGFDSSKFPALSNYIIKNICDLYKCALTDKLKAGLQKFGLNHGAGLDVLYGEAYKLGHKLRVKTGMDLDENSAISVINSVSKEHQDPKGIYLEPEYLELLEIVGLVGLENAYEVLSKVSMGFVSDAMANASSKIDQEMKRKLLKLYPEARGRVLDNDMGL</sequence>
<organism evidence="1 2">
    <name type="scientific">Pseudomonas putida</name>
    <name type="common">Arthrobacter siderocapsulatus</name>
    <dbReference type="NCBI Taxonomy" id="303"/>
    <lineage>
        <taxon>Bacteria</taxon>
        <taxon>Pseudomonadati</taxon>
        <taxon>Pseudomonadota</taxon>
        <taxon>Gammaproteobacteria</taxon>
        <taxon>Pseudomonadales</taxon>
        <taxon>Pseudomonadaceae</taxon>
        <taxon>Pseudomonas</taxon>
    </lineage>
</organism>
<evidence type="ECO:0000313" key="2">
    <source>
        <dbReference type="Proteomes" id="UP000637061"/>
    </source>
</evidence>